<gene>
    <name evidence="2" type="ORF">EV386_0948</name>
</gene>
<dbReference type="Proteomes" id="UP000293852">
    <property type="component" value="Unassembled WGS sequence"/>
</dbReference>
<dbReference type="Pfam" id="PF07811">
    <property type="entry name" value="TadE"/>
    <property type="match status" value="1"/>
</dbReference>
<evidence type="ECO:0000259" key="1">
    <source>
        <dbReference type="Pfam" id="PF07811"/>
    </source>
</evidence>
<organism evidence="2 3">
    <name type="scientific">Xylanimonas ulmi</name>
    <dbReference type="NCBI Taxonomy" id="228973"/>
    <lineage>
        <taxon>Bacteria</taxon>
        <taxon>Bacillati</taxon>
        <taxon>Actinomycetota</taxon>
        <taxon>Actinomycetes</taxon>
        <taxon>Micrococcales</taxon>
        <taxon>Promicromonosporaceae</taxon>
        <taxon>Xylanimonas</taxon>
    </lineage>
</organism>
<evidence type="ECO:0000313" key="2">
    <source>
        <dbReference type="EMBL" id="RZS60676.1"/>
    </source>
</evidence>
<dbReference type="EMBL" id="SGWX01000001">
    <property type="protein sequence ID" value="RZS60676.1"/>
    <property type="molecule type" value="Genomic_DNA"/>
</dbReference>
<name>A0A4Q7LZ79_9MICO</name>
<evidence type="ECO:0000313" key="3">
    <source>
        <dbReference type="Proteomes" id="UP000293852"/>
    </source>
</evidence>
<comment type="caution">
    <text evidence="2">The sequence shown here is derived from an EMBL/GenBank/DDBJ whole genome shotgun (WGS) entry which is preliminary data.</text>
</comment>
<feature type="domain" description="TadE-like" evidence="1">
    <location>
        <begin position="1"/>
        <end position="37"/>
    </location>
</feature>
<dbReference type="InterPro" id="IPR012495">
    <property type="entry name" value="TadE-like_dom"/>
</dbReference>
<reference evidence="2 3" key="1">
    <citation type="submission" date="2019-02" db="EMBL/GenBank/DDBJ databases">
        <title>Sequencing the genomes of 1000 actinobacteria strains.</title>
        <authorList>
            <person name="Klenk H.-P."/>
        </authorList>
    </citation>
    <scope>NUCLEOTIDE SEQUENCE [LARGE SCALE GENOMIC DNA]</scope>
    <source>
        <strain evidence="2 3">DSM 16932</strain>
    </source>
</reference>
<accession>A0A4Q7LZ79</accession>
<keyword evidence="3" id="KW-1185">Reference proteome</keyword>
<sequence length="113" mass="11549">MVILLPVLFALMFVGVQAVLYYYARSIAGAAAQEGARVAAAYEATLAAGIASAATAVEEVGWDDAITDASITGTRDAEIATVVVTGHALSVIPGWSPTITQSASMPVERLVAP</sequence>
<dbReference type="AlphaFoldDB" id="A0A4Q7LZ79"/>
<protein>
    <submittedName>
        <fullName evidence="2">TadE-like protein</fullName>
    </submittedName>
</protein>
<proteinExistence type="predicted"/>